<feature type="domain" description="CoA carboxyltransferase N-terminal" evidence="1">
    <location>
        <begin position="19"/>
        <end position="277"/>
    </location>
</feature>
<gene>
    <name evidence="3" type="ORF">JY651_40220</name>
</gene>
<dbReference type="InterPro" id="IPR011763">
    <property type="entry name" value="COA_CT_C"/>
</dbReference>
<dbReference type="InterPro" id="IPR045190">
    <property type="entry name" value="MCCB/AccD1-like"/>
</dbReference>
<evidence type="ECO:0000313" key="4">
    <source>
        <dbReference type="Proteomes" id="UP000662747"/>
    </source>
</evidence>
<name>A0ABX7NSH7_9BACT</name>
<proteinExistence type="predicted"/>
<evidence type="ECO:0000259" key="2">
    <source>
        <dbReference type="PROSITE" id="PS50989"/>
    </source>
</evidence>
<dbReference type="SUPFAM" id="SSF52096">
    <property type="entry name" value="ClpP/crotonase"/>
    <property type="match status" value="2"/>
</dbReference>
<reference evidence="3 4" key="1">
    <citation type="submission" date="2021-02" db="EMBL/GenBank/DDBJ databases">
        <title>De Novo genome assembly of isolated myxobacteria.</title>
        <authorList>
            <person name="Stevens D.C."/>
        </authorList>
    </citation>
    <scope>NUCLEOTIDE SEQUENCE [LARGE SCALE GENOMIC DNA]</scope>
    <source>
        <strain evidence="4">SCPEA02</strain>
    </source>
</reference>
<sequence length="538" mass="58175">MPRITSRIDPGSEAFKAQRTDMLARVAELREVEAKVRNTELQAREKFHKRGQLLPRERLTLLLDRGSPFLELSTLCGFGYHDDSDGSLAGGNSIIGIGYVSGVRCMVFVNNSAIKGGTASPWGVQKALRAQEMALENKLPLVSLVESGGANLMYQQEIFIPGGETFYNQSKLSAAGIPQVTVVHGSSTAGGAYLPGLSDYVVMVKKKAKVFLAGPPLLKAATGEIATDEELGGAEMHATVAGTADYLAEDDADGIRIAREIVAKLGWNAQLPREARESYAEPLYPPEELCGAIPADYRKPYDCREVIARIVDGSEFAGFKDEYDPHTVCGRASIFGMPVGIIGNNGPITPKGATKAAQFIQLCCQSDTPLIYLQNTTGYLVGTQPEQGGIVKHGAKMIQAVANATVPQLTLLIGGGFGAGNYGMCGRPFHPRFIFAWPNSRTAVMGGEQAAKVMAIVFAEKLAKRGEVVDEEGIRAFCQPIIDQFDKESHPFNCSARLFDDGLIDPRDTRRVLGFTLSVCREAKRRELRPNTFGVARL</sequence>
<protein>
    <submittedName>
        <fullName evidence="3">Acyl-CoA carboxylase subunit beta</fullName>
    </submittedName>
</protein>
<dbReference type="PANTHER" id="PTHR22855:SF46">
    <property type="entry name" value="METHYLCROTONOYL-COA CARBOXYLASE"/>
    <property type="match status" value="1"/>
</dbReference>
<dbReference type="PROSITE" id="PS50989">
    <property type="entry name" value="COA_CT_CTER"/>
    <property type="match status" value="1"/>
</dbReference>
<dbReference type="Proteomes" id="UP000662747">
    <property type="component" value="Chromosome"/>
</dbReference>
<dbReference type="InterPro" id="IPR011762">
    <property type="entry name" value="COA_CT_N"/>
</dbReference>
<dbReference type="EMBL" id="CP071090">
    <property type="protein sequence ID" value="QSQ21351.1"/>
    <property type="molecule type" value="Genomic_DNA"/>
</dbReference>
<dbReference type="PANTHER" id="PTHR22855">
    <property type="entry name" value="ACETYL, PROPIONYL, PYRUVATE, AND GLUTACONYL CARBOXYLASE-RELATED"/>
    <property type="match status" value="1"/>
</dbReference>
<dbReference type="Pfam" id="PF01039">
    <property type="entry name" value="Carboxyl_trans"/>
    <property type="match status" value="1"/>
</dbReference>
<dbReference type="Gene3D" id="3.90.226.10">
    <property type="entry name" value="2-enoyl-CoA Hydratase, Chain A, domain 1"/>
    <property type="match status" value="2"/>
</dbReference>
<accession>A0ABX7NSH7</accession>
<dbReference type="InterPro" id="IPR029045">
    <property type="entry name" value="ClpP/crotonase-like_dom_sf"/>
</dbReference>
<keyword evidence="4" id="KW-1185">Reference proteome</keyword>
<organism evidence="3 4">
    <name type="scientific">Pyxidicoccus parkwayensis</name>
    <dbReference type="NCBI Taxonomy" id="2813578"/>
    <lineage>
        <taxon>Bacteria</taxon>
        <taxon>Pseudomonadati</taxon>
        <taxon>Myxococcota</taxon>
        <taxon>Myxococcia</taxon>
        <taxon>Myxococcales</taxon>
        <taxon>Cystobacterineae</taxon>
        <taxon>Myxococcaceae</taxon>
        <taxon>Pyxidicoccus</taxon>
    </lineage>
</organism>
<evidence type="ECO:0000313" key="3">
    <source>
        <dbReference type="EMBL" id="QSQ21351.1"/>
    </source>
</evidence>
<dbReference type="PROSITE" id="PS50980">
    <property type="entry name" value="COA_CT_NTER"/>
    <property type="match status" value="1"/>
</dbReference>
<feature type="domain" description="CoA carboxyltransferase C-terminal" evidence="2">
    <location>
        <begin position="281"/>
        <end position="530"/>
    </location>
</feature>
<dbReference type="InterPro" id="IPR034733">
    <property type="entry name" value="AcCoA_carboxyl_beta"/>
</dbReference>
<dbReference type="RefSeq" id="WP_206722929.1">
    <property type="nucleotide sequence ID" value="NZ_CP071090.1"/>
</dbReference>
<evidence type="ECO:0000259" key="1">
    <source>
        <dbReference type="PROSITE" id="PS50980"/>
    </source>
</evidence>